<dbReference type="GO" id="GO:0005975">
    <property type="term" value="P:carbohydrate metabolic process"/>
    <property type="evidence" value="ECO:0007669"/>
    <property type="project" value="InterPro"/>
</dbReference>
<keyword evidence="2 4" id="KW-0413">Isomerase</keyword>
<dbReference type="CDD" id="cd05017">
    <property type="entry name" value="SIS_PGI_PMI_1"/>
    <property type="match status" value="1"/>
</dbReference>
<dbReference type="InterPro" id="IPR019490">
    <property type="entry name" value="Glu6P/Mann6P_isomerase_C"/>
</dbReference>
<reference evidence="4 5" key="1">
    <citation type="submission" date="2019-12" db="EMBL/GenBank/DDBJ databases">
        <authorList>
            <person name="Zhao J."/>
        </authorList>
    </citation>
    <scope>NUCLEOTIDE SEQUENCE [LARGE SCALE GENOMIC DNA]</scope>
    <source>
        <strain evidence="4 5">S-15</strain>
    </source>
</reference>
<evidence type="ECO:0000313" key="4">
    <source>
        <dbReference type="EMBL" id="NBG65004.1"/>
    </source>
</evidence>
<dbReference type="InterPro" id="IPR046348">
    <property type="entry name" value="SIS_dom_sf"/>
</dbReference>
<sequence>MYFFLYFVSQNEIIMMDQHIADFSSHLEQSIKIGKAKSFQPTSKSIQNVLICGLGGSGIGGTIVAQLVSDVAKCPFVINKDYIIPSFVNEHTLVICCSYSGNTEETIKMYEQAVQKGAEIAIISSGGKFIDIAKEKGFNHIQIPAGFPPRAAFGLSFPQLLQVLSFYKVIPSDMETELVDAISLLNKEEENIKLEAQSVAKQLHNKMPIIYADASFEGVAVRFRQQINENSKMLCWHHVIPEMNHNELVGWRTKDENLAVVLLRNNIDYDRNQKRMEYNKENIFSKYTSTIIDIYSKGDSRLANILYHIHLEDWISFYLADIKKIDAVEVDVITGLKTFLSKI</sequence>
<evidence type="ECO:0000256" key="2">
    <source>
        <dbReference type="ARBA" id="ARBA00023235"/>
    </source>
</evidence>
<dbReference type="SUPFAM" id="SSF53697">
    <property type="entry name" value="SIS domain"/>
    <property type="match status" value="1"/>
</dbReference>
<evidence type="ECO:0000256" key="1">
    <source>
        <dbReference type="ARBA" id="ARBA00010523"/>
    </source>
</evidence>
<feature type="domain" description="SIS" evidence="3">
    <location>
        <begin position="39"/>
        <end position="179"/>
    </location>
</feature>
<dbReference type="NCBIfam" id="TIGR02128">
    <property type="entry name" value="G6PI_arch"/>
    <property type="match status" value="1"/>
</dbReference>
<dbReference type="RefSeq" id="WP_160631688.1">
    <property type="nucleotide sequence ID" value="NZ_WWNE01000003.1"/>
</dbReference>
<proteinExistence type="inferred from homology"/>
<evidence type="ECO:0000313" key="5">
    <source>
        <dbReference type="Proteomes" id="UP000470771"/>
    </source>
</evidence>
<comment type="similarity">
    <text evidence="1">Belongs to the PGI/PMI family.</text>
</comment>
<dbReference type="GO" id="GO:1901135">
    <property type="term" value="P:carbohydrate derivative metabolic process"/>
    <property type="evidence" value="ECO:0007669"/>
    <property type="project" value="InterPro"/>
</dbReference>
<dbReference type="EMBL" id="WWNE01000003">
    <property type="protein sequence ID" value="NBG65004.1"/>
    <property type="molecule type" value="Genomic_DNA"/>
</dbReference>
<gene>
    <name evidence="4" type="ORF">GQN54_02670</name>
</gene>
<name>A0A6N9NGR3_9FLAO</name>
<dbReference type="NCBIfam" id="NF006426">
    <property type="entry name" value="PRK08674.1-6"/>
    <property type="match status" value="1"/>
</dbReference>
<dbReference type="InterPro" id="IPR001347">
    <property type="entry name" value="SIS_dom"/>
</dbReference>
<accession>A0A6N9NGR3</accession>
<comment type="caution">
    <text evidence="4">The sequence shown here is derived from an EMBL/GenBank/DDBJ whole genome shotgun (WGS) entry which is preliminary data.</text>
</comment>
<dbReference type="CDD" id="cd05637">
    <property type="entry name" value="SIS_PGI_PMI_2"/>
    <property type="match status" value="1"/>
</dbReference>
<dbReference type="NCBIfam" id="NF006423">
    <property type="entry name" value="PRK08674.1-2"/>
    <property type="match status" value="1"/>
</dbReference>
<protein>
    <submittedName>
        <fullName evidence="4">Bifunctional phosphoglucose/phosphomannose isomerase</fullName>
    </submittedName>
</protein>
<dbReference type="AlphaFoldDB" id="A0A6N9NGR3"/>
<dbReference type="PROSITE" id="PS51464">
    <property type="entry name" value="SIS"/>
    <property type="match status" value="1"/>
</dbReference>
<keyword evidence="5" id="KW-1185">Reference proteome</keyword>
<evidence type="ECO:0000259" key="3">
    <source>
        <dbReference type="PROSITE" id="PS51464"/>
    </source>
</evidence>
<dbReference type="Gene3D" id="3.40.50.10490">
    <property type="entry name" value="Glucose-6-phosphate isomerase like protein, domain 1"/>
    <property type="match status" value="2"/>
</dbReference>
<organism evidence="4 5">
    <name type="scientific">Acidiluteibacter ferrifornacis</name>
    <dbReference type="NCBI Taxonomy" id="2692424"/>
    <lineage>
        <taxon>Bacteria</taxon>
        <taxon>Pseudomonadati</taxon>
        <taxon>Bacteroidota</taxon>
        <taxon>Flavobacteriia</taxon>
        <taxon>Flavobacteriales</taxon>
        <taxon>Cryomorphaceae</taxon>
        <taxon>Acidiluteibacter</taxon>
    </lineage>
</organism>
<dbReference type="Pfam" id="PF10432">
    <property type="entry name" value="bact-PGI_C"/>
    <property type="match status" value="1"/>
</dbReference>
<dbReference type="InterPro" id="IPR035484">
    <property type="entry name" value="SIS_PGI/PMI_1"/>
</dbReference>
<dbReference type="GO" id="GO:0097367">
    <property type="term" value="F:carbohydrate derivative binding"/>
    <property type="evidence" value="ECO:0007669"/>
    <property type="project" value="InterPro"/>
</dbReference>
<dbReference type="GO" id="GO:0004347">
    <property type="term" value="F:glucose-6-phosphate isomerase activity"/>
    <property type="evidence" value="ECO:0007669"/>
    <property type="project" value="InterPro"/>
</dbReference>
<dbReference type="GO" id="GO:0004476">
    <property type="term" value="F:mannose-6-phosphate isomerase activity"/>
    <property type="evidence" value="ECO:0007669"/>
    <property type="project" value="InterPro"/>
</dbReference>
<dbReference type="Proteomes" id="UP000470771">
    <property type="component" value="Unassembled WGS sequence"/>
</dbReference>